<evidence type="ECO:0000256" key="3">
    <source>
        <dbReference type="SAM" id="MobiDB-lite"/>
    </source>
</evidence>
<keyword evidence="6" id="KW-1185">Reference proteome</keyword>
<protein>
    <submittedName>
        <fullName evidence="5">Fungal-specific transcription factor domain-containing protein</fullName>
    </submittedName>
</protein>
<name>A0A9P5PXL6_9AGAR</name>
<dbReference type="InterPro" id="IPR007219">
    <property type="entry name" value="XnlR_reg_dom"/>
</dbReference>
<feature type="domain" description="Zn(2)-C6 fungal-type" evidence="4">
    <location>
        <begin position="32"/>
        <end position="65"/>
    </location>
</feature>
<sequence>MSDNDNTEDISRSGYRSTGGTPAVKQRRFQHACDACKKRKIRCDSAAKAGGPCSHCISMEIECRHTLPRKKRGPVAGRSSRLKSTNIQALTTSILSSVPYVIPKDESELRQIFKELASYIRTLETELAGSVSKVESQVGEGLPSSSEEDEEDELSEQLEQFRFAYSHGRHNGVPRISLIKAGIHDNKADKAAFEVFKRPLYWDLQPWQITTKPQLEPLIFPPQDLLADLLNIWWEKVHYIFPLLHRPTFEKSIAAGLHYHDRHFGETVLAVCALASRHSDDARIFSHGSQLSAGFRWMQQVHPVPMSFLEPPSVSEVQKLVIYIMFMQTTTMPHSGWVICGIGMRMLQDVGAHRKKSGPPTVLGELWKRAFWFVNYIDISMSMIVGRPRAISSDDYDTEFPVECDDEYWEQPGDLAFKQPSGKHCKVSYWIHTLKLLHVLEQVQRAMRFVRRSSKAAQGVLLAGRQRAITEIDKSLTEWLETIPEELKWDPQRSDPVLFHQSTLLYLMYYFLRMETYRASISSPASLEVCVSTAHSCVLILEAHRKRDSYLLGPQPSATIANAAIILLINMWRGRRLKLDVDIGVEMGYVVKCLDFLARIEHQVQLAGRLRDTVVNVIFISDLTDAYSAAREHSVTELSAQPPVPGTQSAKYFITPSFTPHSSLGSFHQDGDIQSGILQQDEFNFLIPSTSDYTSPGSSLSFGAGIALASSQYVEGPQHELGSVGRQPWTSTEMSDAMDVHEGDWDRYMQSVDEILSALRQN</sequence>
<dbReference type="SMART" id="SM00906">
    <property type="entry name" value="Fungal_trans"/>
    <property type="match status" value="1"/>
</dbReference>
<proteinExistence type="predicted"/>
<dbReference type="InterPro" id="IPR036864">
    <property type="entry name" value="Zn2-C6_fun-type_DNA-bd_sf"/>
</dbReference>
<dbReference type="OrthoDB" id="2852338at2759"/>
<dbReference type="InterPro" id="IPR001138">
    <property type="entry name" value="Zn2Cys6_DnaBD"/>
</dbReference>
<dbReference type="PROSITE" id="PS00463">
    <property type="entry name" value="ZN2_CY6_FUNGAL_1"/>
    <property type="match status" value="1"/>
</dbReference>
<dbReference type="Gene3D" id="4.10.240.10">
    <property type="entry name" value="Zn(2)-C6 fungal-type DNA-binding domain"/>
    <property type="match status" value="1"/>
</dbReference>
<dbReference type="SUPFAM" id="SSF57701">
    <property type="entry name" value="Zn2/Cys6 DNA-binding domain"/>
    <property type="match status" value="1"/>
</dbReference>
<dbReference type="Pfam" id="PF00172">
    <property type="entry name" value="Zn_clus"/>
    <property type="match status" value="1"/>
</dbReference>
<evidence type="ECO:0000313" key="5">
    <source>
        <dbReference type="EMBL" id="KAF9071113.1"/>
    </source>
</evidence>
<dbReference type="CDD" id="cd00067">
    <property type="entry name" value="GAL4"/>
    <property type="match status" value="1"/>
</dbReference>
<dbReference type="GO" id="GO:0008270">
    <property type="term" value="F:zinc ion binding"/>
    <property type="evidence" value="ECO:0007669"/>
    <property type="project" value="InterPro"/>
</dbReference>
<dbReference type="GO" id="GO:0006351">
    <property type="term" value="P:DNA-templated transcription"/>
    <property type="evidence" value="ECO:0007669"/>
    <property type="project" value="InterPro"/>
</dbReference>
<evidence type="ECO:0000259" key="4">
    <source>
        <dbReference type="PROSITE" id="PS50048"/>
    </source>
</evidence>
<accession>A0A9P5PXL6</accession>
<organism evidence="5 6">
    <name type="scientific">Rhodocollybia butyracea</name>
    <dbReference type="NCBI Taxonomy" id="206335"/>
    <lineage>
        <taxon>Eukaryota</taxon>
        <taxon>Fungi</taxon>
        <taxon>Dikarya</taxon>
        <taxon>Basidiomycota</taxon>
        <taxon>Agaricomycotina</taxon>
        <taxon>Agaricomycetes</taxon>
        <taxon>Agaricomycetidae</taxon>
        <taxon>Agaricales</taxon>
        <taxon>Marasmiineae</taxon>
        <taxon>Omphalotaceae</taxon>
        <taxon>Rhodocollybia</taxon>
    </lineage>
</organism>
<dbReference type="GO" id="GO:0000981">
    <property type="term" value="F:DNA-binding transcription factor activity, RNA polymerase II-specific"/>
    <property type="evidence" value="ECO:0007669"/>
    <property type="project" value="InterPro"/>
</dbReference>
<keyword evidence="2" id="KW-0539">Nucleus</keyword>
<dbReference type="PANTHER" id="PTHR46910:SF38">
    <property type="entry name" value="ZN(2)-C6 FUNGAL-TYPE DOMAIN-CONTAINING PROTEIN"/>
    <property type="match status" value="1"/>
</dbReference>
<dbReference type="CDD" id="cd12148">
    <property type="entry name" value="fungal_TF_MHR"/>
    <property type="match status" value="1"/>
</dbReference>
<dbReference type="Pfam" id="PF04082">
    <property type="entry name" value="Fungal_trans"/>
    <property type="match status" value="1"/>
</dbReference>
<evidence type="ECO:0000256" key="2">
    <source>
        <dbReference type="ARBA" id="ARBA00023242"/>
    </source>
</evidence>
<dbReference type="EMBL" id="JADNRY010000035">
    <property type="protein sequence ID" value="KAF9071113.1"/>
    <property type="molecule type" value="Genomic_DNA"/>
</dbReference>
<dbReference type="AlphaFoldDB" id="A0A9P5PXL6"/>
<comment type="caution">
    <text evidence="5">The sequence shown here is derived from an EMBL/GenBank/DDBJ whole genome shotgun (WGS) entry which is preliminary data.</text>
</comment>
<feature type="region of interest" description="Disordered" evidence="3">
    <location>
        <begin position="134"/>
        <end position="153"/>
    </location>
</feature>
<keyword evidence="1" id="KW-0479">Metal-binding</keyword>
<dbReference type="InterPro" id="IPR050987">
    <property type="entry name" value="AtrR-like"/>
</dbReference>
<reference evidence="5" key="1">
    <citation type="submission" date="2020-11" db="EMBL/GenBank/DDBJ databases">
        <authorList>
            <consortium name="DOE Joint Genome Institute"/>
            <person name="Ahrendt S."/>
            <person name="Riley R."/>
            <person name="Andreopoulos W."/>
            <person name="Labutti K."/>
            <person name="Pangilinan J."/>
            <person name="Ruiz-Duenas F.J."/>
            <person name="Barrasa J.M."/>
            <person name="Sanchez-Garcia M."/>
            <person name="Camarero S."/>
            <person name="Miyauchi S."/>
            <person name="Serrano A."/>
            <person name="Linde D."/>
            <person name="Babiker R."/>
            <person name="Drula E."/>
            <person name="Ayuso-Fernandez I."/>
            <person name="Pacheco R."/>
            <person name="Padilla G."/>
            <person name="Ferreira P."/>
            <person name="Barriuso J."/>
            <person name="Kellner H."/>
            <person name="Castanera R."/>
            <person name="Alfaro M."/>
            <person name="Ramirez L."/>
            <person name="Pisabarro A.G."/>
            <person name="Kuo A."/>
            <person name="Tritt A."/>
            <person name="Lipzen A."/>
            <person name="He G."/>
            <person name="Yan M."/>
            <person name="Ng V."/>
            <person name="Cullen D."/>
            <person name="Martin F."/>
            <person name="Rosso M.-N."/>
            <person name="Henrissat B."/>
            <person name="Hibbett D."/>
            <person name="Martinez A.T."/>
            <person name="Grigoriev I.V."/>
        </authorList>
    </citation>
    <scope>NUCLEOTIDE SEQUENCE</scope>
    <source>
        <strain evidence="5">AH 40177</strain>
    </source>
</reference>
<dbReference type="PANTHER" id="PTHR46910">
    <property type="entry name" value="TRANSCRIPTION FACTOR PDR1"/>
    <property type="match status" value="1"/>
</dbReference>
<dbReference type="PROSITE" id="PS50048">
    <property type="entry name" value="ZN2_CY6_FUNGAL_2"/>
    <property type="match status" value="1"/>
</dbReference>
<evidence type="ECO:0000313" key="6">
    <source>
        <dbReference type="Proteomes" id="UP000772434"/>
    </source>
</evidence>
<gene>
    <name evidence="5" type="ORF">BDP27DRAFT_1322797</name>
</gene>
<evidence type="ECO:0000256" key="1">
    <source>
        <dbReference type="ARBA" id="ARBA00022723"/>
    </source>
</evidence>
<dbReference type="Proteomes" id="UP000772434">
    <property type="component" value="Unassembled WGS sequence"/>
</dbReference>
<dbReference type="GO" id="GO:0003677">
    <property type="term" value="F:DNA binding"/>
    <property type="evidence" value="ECO:0007669"/>
    <property type="project" value="InterPro"/>
</dbReference>
<dbReference type="SMART" id="SM00066">
    <property type="entry name" value="GAL4"/>
    <property type="match status" value="1"/>
</dbReference>
<feature type="region of interest" description="Disordered" evidence="3">
    <location>
        <begin position="1"/>
        <end position="23"/>
    </location>
</feature>